<evidence type="ECO:0000313" key="5">
    <source>
        <dbReference type="EMBL" id="SDM63269.1"/>
    </source>
</evidence>
<dbReference type="GO" id="GO:0006355">
    <property type="term" value="P:regulation of DNA-templated transcription"/>
    <property type="evidence" value="ECO:0007669"/>
    <property type="project" value="InterPro"/>
</dbReference>
<name>A0A1G9UTR9_ALLAB</name>
<dbReference type="InterPro" id="IPR027417">
    <property type="entry name" value="P-loop_NTPase"/>
</dbReference>
<feature type="DNA-binding region" description="OmpR/PhoB-type" evidence="3">
    <location>
        <begin position="1"/>
        <end position="91"/>
    </location>
</feature>
<dbReference type="InterPro" id="IPR016032">
    <property type="entry name" value="Sig_transdc_resp-reg_C-effctor"/>
</dbReference>
<dbReference type="Gene3D" id="1.10.10.10">
    <property type="entry name" value="Winged helix-like DNA-binding domain superfamily/Winged helix DNA-binding domain"/>
    <property type="match status" value="1"/>
</dbReference>
<proteinExistence type="inferred from homology"/>
<dbReference type="InterPro" id="IPR011990">
    <property type="entry name" value="TPR-like_helical_dom_sf"/>
</dbReference>
<dbReference type="InterPro" id="IPR036388">
    <property type="entry name" value="WH-like_DNA-bd_sf"/>
</dbReference>
<dbReference type="Pfam" id="PF25872">
    <property type="entry name" value="HTH_77"/>
    <property type="match status" value="1"/>
</dbReference>
<dbReference type="SMART" id="SM00028">
    <property type="entry name" value="TPR"/>
    <property type="match status" value="3"/>
</dbReference>
<accession>A0A1G9UTR9</accession>
<dbReference type="GO" id="GO:0000160">
    <property type="term" value="P:phosphorelay signal transduction system"/>
    <property type="evidence" value="ECO:0007669"/>
    <property type="project" value="InterPro"/>
</dbReference>
<dbReference type="InterPro" id="IPR058852">
    <property type="entry name" value="HTH_77"/>
</dbReference>
<dbReference type="InterPro" id="IPR005158">
    <property type="entry name" value="BTAD"/>
</dbReference>
<dbReference type="AlphaFoldDB" id="A0A1G9UTR9"/>
<dbReference type="eggNOG" id="COG3629">
    <property type="taxonomic scope" value="Bacteria"/>
</dbReference>
<keyword evidence="2 3" id="KW-0238">DNA-binding</keyword>
<protein>
    <submittedName>
        <fullName evidence="5">Predicted ATPase</fullName>
    </submittedName>
</protein>
<evidence type="ECO:0000256" key="2">
    <source>
        <dbReference type="ARBA" id="ARBA00023125"/>
    </source>
</evidence>
<dbReference type="OrthoDB" id="9812579at2"/>
<dbReference type="SMART" id="SM01043">
    <property type="entry name" value="BTAD"/>
    <property type="match status" value="1"/>
</dbReference>
<dbReference type="Proteomes" id="UP000183376">
    <property type="component" value="Chromosome I"/>
</dbReference>
<dbReference type="STRING" id="211114.SAMN04489726_2618"/>
<dbReference type="RefSeq" id="WP_030431726.1">
    <property type="nucleotide sequence ID" value="NZ_JOEF01000021.1"/>
</dbReference>
<dbReference type="Pfam" id="PF00486">
    <property type="entry name" value="Trans_reg_C"/>
    <property type="match status" value="1"/>
</dbReference>
<dbReference type="SUPFAM" id="SSF52540">
    <property type="entry name" value="P-loop containing nucleoside triphosphate hydrolases"/>
    <property type="match status" value="1"/>
</dbReference>
<evidence type="ECO:0000259" key="4">
    <source>
        <dbReference type="PROSITE" id="PS51755"/>
    </source>
</evidence>
<dbReference type="SUPFAM" id="SSF48452">
    <property type="entry name" value="TPR-like"/>
    <property type="match status" value="3"/>
</dbReference>
<dbReference type="PANTHER" id="PTHR47691:SF3">
    <property type="entry name" value="HTH-TYPE TRANSCRIPTIONAL REGULATOR RV0890C-RELATED"/>
    <property type="match status" value="1"/>
</dbReference>
<comment type="similarity">
    <text evidence="1">Belongs to the AfsR/DnrI/RedD regulatory family.</text>
</comment>
<dbReference type="GO" id="GO:0003677">
    <property type="term" value="F:DNA binding"/>
    <property type="evidence" value="ECO:0007669"/>
    <property type="project" value="UniProtKB-UniRule"/>
</dbReference>
<dbReference type="PROSITE" id="PS51755">
    <property type="entry name" value="OMPR_PHOB"/>
    <property type="match status" value="1"/>
</dbReference>
<sequence>MRFGVLGALTVHTAHGEPVTVTRASVRALLADLLVHRGHPVSADRLIEDLWGAKVPRDPVATLQVRVAQLRAALGDRSLVESTPAGYRLHADDVDAAEFVALTEQARATADPRAKVELLDQALALWRGPAYADFADAVFAQPAITRLTEQRLTAIEDRLGALDEHDLGELSELVSAHPMRERLRAVHMRALYRAGRQSAALESFRELGHLLRDELGIAPGPEISQLHQEILRQDPALTRPRTNLPAEVSNLIGRDAAIADVRALIDAHRLVTLTGSGGVGKTRLALGTARRLSPPDGVWLVELAAASSVAEAVLTALGVREYQELAPADLVLTALRDKQILLVLDNCEHLVAPVAELVSRLLRTAPGVRVLTTSQEPLGLPGEARYPVPPLDEAGAVRLLAERVRALGHALPDEHAVAELCQRLDCIPLALELAAARVPVLGVQELVARLDDRFKLLTEGYRDAPPRQRTLRAVLDWSWGLLSEPERTVLRRLSVHVDGCTLAAAEAVSGVDVLDQLTTLAQRSLVVVTHDPEPRYRLLESVARYSAERLVDAGEEAETRQRHQSWYLRVAEEAKDQLYGPAQHHWIAVLDRESANLRAALDSMVRDGAADSALRLANALTGYWFLRGRRSESTHALNSALALGGSPALRAQSRVWQLGLDLLAGQGGDRVAACTTALRAYEEAGDPGGLHRAQWFLGYALYTAGELTASEELVSRALAGFTDDPWGEAVALSVRADQALLRGDLATVERAGSRSARLLDQLGDRWGQSQVVSPLAALAEITGDYQRAEQLHAEGLRLAEELGLWTDVAERLTGLGRLRLLARDYRAAQDLHERAMRLAAEHSYQPGVVHAGLGLAFGARREGKLDIAEAHIHNMLEWQRDADHPPGDAVLFSELGFIAEARGEAAKALELHRKSLAAAEKVGDPRAVALAVEGLAGAHAIDGDHEHAAELLGTAAAMRANAGAPLPEGERSDVDRITDLVRRSIGEQALATAFARGRSNAD</sequence>
<keyword evidence="6" id="KW-1185">Reference proteome</keyword>
<dbReference type="Gene3D" id="1.25.40.10">
    <property type="entry name" value="Tetratricopeptide repeat domain"/>
    <property type="match status" value="3"/>
</dbReference>
<dbReference type="EMBL" id="LT629701">
    <property type="protein sequence ID" value="SDM63269.1"/>
    <property type="molecule type" value="Genomic_DNA"/>
</dbReference>
<evidence type="ECO:0000313" key="6">
    <source>
        <dbReference type="Proteomes" id="UP000183376"/>
    </source>
</evidence>
<gene>
    <name evidence="5" type="ORF">SAMN04489726_2618</name>
</gene>
<dbReference type="Pfam" id="PF03704">
    <property type="entry name" value="BTAD"/>
    <property type="match status" value="1"/>
</dbReference>
<evidence type="ECO:0000256" key="1">
    <source>
        <dbReference type="ARBA" id="ARBA00005820"/>
    </source>
</evidence>
<dbReference type="InterPro" id="IPR001867">
    <property type="entry name" value="OmpR/PhoB-type_DNA-bd"/>
</dbReference>
<dbReference type="eggNOG" id="COG3903">
    <property type="taxonomic scope" value="Bacteria"/>
</dbReference>
<dbReference type="SUPFAM" id="SSF46894">
    <property type="entry name" value="C-terminal effector domain of the bipartite response regulators"/>
    <property type="match status" value="1"/>
</dbReference>
<dbReference type="CDD" id="cd15831">
    <property type="entry name" value="BTAD"/>
    <property type="match status" value="1"/>
</dbReference>
<dbReference type="PANTHER" id="PTHR47691">
    <property type="entry name" value="REGULATOR-RELATED"/>
    <property type="match status" value="1"/>
</dbReference>
<dbReference type="SMART" id="SM00862">
    <property type="entry name" value="Trans_reg_C"/>
    <property type="match status" value="1"/>
</dbReference>
<dbReference type="PRINTS" id="PR00364">
    <property type="entry name" value="DISEASERSIST"/>
</dbReference>
<organism evidence="5 6">
    <name type="scientific">Allokutzneria albata</name>
    <name type="common">Kibdelosporangium albatum</name>
    <dbReference type="NCBI Taxonomy" id="211114"/>
    <lineage>
        <taxon>Bacteria</taxon>
        <taxon>Bacillati</taxon>
        <taxon>Actinomycetota</taxon>
        <taxon>Actinomycetes</taxon>
        <taxon>Pseudonocardiales</taxon>
        <taxon>Pseudonocardiaceae</taxon>
        <taxon>Allokutzneria</taxon>
    </lineage>
</organism>
<reference evidence="5 6" key="1">
    <citation type="submission" date="2016-10" db="EMBL/GenBank/DDBJ databases">
        <authorList>
            <person name="de Groot N.N."/>
        </authorList>
    </citation>
    <scope>NUCLEOTIDE SEQUENCE [LARGE SCALE GENOMIC DNA]</scope>
    <source>
        <strain evidence="5 6">DSM 44149</strain>
    </source>
</reference>
<dbReference type="InterPro" id="IPR019734">
    <property type="entry name" value="TPR_rpt"/>
</dbReference>
<evidence type="ECO:0000256" key="3">
    <source>
        <dbReference type="PROSITE-ProRule" id="PRU01091"/>
    </source>
</evidence>
<feature type="domain" description="OmpR/PhoB-type" evidence="4">
    <location>
        <begin position="1"/>
        <end position="91"/>
    </location>
</feature>